<evidence type="ECO:0000313" key="6">
    <source>
        <dbReference type="Proteomes" id="UP001278995"/>
    </source>
</evidence>
<reference evidence="3 7" key="4">
    <citation type="journal article" date="2024" name="Syst. Appl. Microbiol.">
        <title>Evidence for the occurrence of Acinetobacter faecalis in cattle feces and its emended description.</title>
        <authorList>
            <person name="Kyselkova M."/>
            <person name="Xanthopoulou K."/>
            <person name="Shestivska V."/>
            <person name="Spanelova P."/>
            <person name="Maixnerova M."/>
            <person name="Higgins P.G."/>
            <person name="Nemec A."/>
        </authorList>
    </citation>
    <scope>NUCLEOTIDE SEQUENCE [LARGE SCALE GENOMIC DNA]</scope>
    <source>
        <strain evidence="3 7">ANC 7225</strain>
    </source>
</reference>
<evidence type="ECO:0000313" key="3">
    <source>
        <dbReference type="EMBL" id="MDY6549420.1"/>
    </source>
</evidence>
<dbReference type="GeneID" id="86888434"/>
<dbReference type="EMBL" id="JAXHPL010000072">
    <property type="protein sequence ID" value="MDY6487725.1"/>
    <property type="molecule type" value="Genomic_DNA"/>
</dbReference>
<dbReference type="EMBL" id="WLYL01000037">
    <property type="protein sequence ID" value="MTD11881.1"/>
    <property type="molecule type" value="Genomic_DNA"/>
</dbReference>
<keyword evidence="1" id="KW-1133">Transmembrane helix</keyword>
<keyword evidence="7" id="KW-1185">Reference proteome</keyword>
<dbReference type="RefSeq" id="WP_154773437.1">
    <property type="nucleotide sequence ID" value="NZ_JAXHPD010000002.1"/>
</dbReference>
<evidence type="ECO:0000313" key="4">
    <source>
        <dbReference type="EMBL" id="MTD11881.1"/>
    </source>
</evidence>
<evidence type="ECO:0000313" key="2">
    <source>
        <dbReference type="EMBL" id="MDY6487725.1"/>
    </source>
</evidence>
<dbReference type="AlphaFoldDB" id="A0A6L6GHD7"/>
<evidence type="ECO:0000313" key="5">
    <source>
        <dbReference type="Proteomes" id="UP000473854"/>
    </source>
</evidence>
<proteinExistence type="predicted"/>
<dbReference type="EMBL" id="JAXHPO010000003">
    <property type="protein sequence ID" value="MDY6549420.1"/>
    <property type="molecule type" value="Genomic_DNA"/>
</dbReference>
<evidence type="ECO:0000256" key="1">
    <source>
        <dbReference type="SAM" id="Phobius"/>
    </source>
</evidence>
<evidence type="ECO:0000313" key="7">
    <source>
        <dbReference type="Proteomes" id="UP001284094"/>
    </source>
</evidence>
<accession>A0A6L6GHD7</accession>
<feature type="transmembrane region" description="Helical" evidence="1">
    <location>
        <begin position="12"/>
        <end position="35"/>
    </location>
</feature>
<gene>
    <name evidence="4" type="ORF">GIX10_10665</name>
    <name evidence="3" type="ORF">SKM48_01345</name>
    <name evidence="2" type="ORF">SKM51_11075</name>
</gene>
<name>A0A6L6GHD7_9GAMM</name>
<comment type="caution">
    <text evidence="4">The sequence shown here is derived from an EMBL/GenBank/DDBJ whole genome shotgun (WGS) entry which is preliminary data.</text>
</comment>
<keyword evidence="1" id="KW-0472">Membrane</keyword>
<protein>
    <submittedName>
        <fullName evidence="4">DUF4845 domain-containing protein</fullName>
    </submittedName>
</protein>
<dbReference type="Proteomes" id="UP001284094">
    <property type="component" value="Unassembled WGS sequence"/>
</dbReference>
<dbReference type="Proteomes" id="UP001278995">
    <property type="component" value="Unassembled WGS sequence"/>
</dbReference>
<sequence>MRKSQRGASYSSILFAVIVFVLLAKFLVAVGGPYFDDRMIDSEISEVLKNSPSDITPLKLNTQMNQRFSMNNIDVKFEDIAKVTKDNQLVVKKNYEVRKPFFLNIDLVLKFEKNFDQSSVQAK</sequence>
<reference evidence="2 6" key="2">
    <citation type="submission" date="2023-11" db="EMBL/GenBank/DDBJ databases">
        <title>The common occurrence of Acinetobacte faecalis in cattle feces and its emended description.</title>
        <authorList>
            <person name="Kyselkova M."/>
            <person name="Xanthopoulou K."/>
            <person name="Shestivska V."/>
            <person name="Spanelova P."/>
            <person name="Maixnerova M."/>
            <person name="Higgins P.G."/>
            <person name="Nemec A."/>
        </authorList>
    </citation>
    <scope>NUCLEOTIDE SEQUENCE [LARGE SCALE GENOMIC DNA]</scope>
    <source>
        <strain evidence="2 6">ANC 7483</strain>
    </source>
</reference>
<reference evidence="4 5" key="1">
    <citation type="submission" date="2019-11" db="EMBL/GenBank/DDBJ databases">
        <authorList>
            <person name="An D."/>
        </authorList>
    </citation>
    <scope>NUCLEOTIDE SEQUENCE [LARGE SCALE GENOMIC DNA]</scope>
    <source>
        <strain evidence="4 5">YIM 103518</strain>
    </source>
</reference>
<dbReference type="InterPro" id="IPR032314">
    <property type="entry name" value="DUF4845"/>
</dbReference>
<dbReference type="Pfam" id="PF16137">
    <property type="entry name" value="DUF4845"/>
    <property type="match status" value="1"/>
</dbReference>
<reference evidence="3" key="3">
    <citation type="submission" date="2023-11" db="EMBL/GenBank/DDBJ databases">
        <authorList>
            <person name="Kyselkova M."/>
            <person name="Xanthopoulou K."/>
            <person name="Shestivska V."/>
            <person name="Spanelova P."/>
            <person name="Maixnerova M."/>
            <person name="Higgins P.G."/>
            <person name="Nemec A."/>
        </authorList>
    </citation>
    <scope>NUCLEOTIDE SEQUENCE</scope>
    <source>
        <strain evidence="3">ANC 7225</strain>
    </source>
</reference>
<dbReference type="Proteomes" id="UP000473854">
    <property type="component" value="Unassembled WGS sequence"/>
</dbReference>
<keyword evidence="1" id="KW-0812">Transmembrane</keyword>
<organism evidence="4 5">
    <name type="scientific">Acinetobacter faecalis</name>
    <dbReference type="NCBI Taxonomy" id="2665161"/>
    <lineage>
        <taxon>Bacteria</taxon>
        <taxon>Pseudomonadati</taxon>
        <taxon>Pseudomonadota</taxon>
        <taxon>Gammaproteobacteria</taxon>
        <taxon>Moraxellales</taxon>
        <taxon>Moraxellaceae</taxon>
        <taxon>Acinetobacter</taxon>
    </lineage>
</organism>